<evidence type="ECO:0000313" key="4">
    <source>
        <dbReference type="Proteomes" id="UP000515135"/>
    </source>
</evidence>
<feature type="compositionally biased region" description="Acidic residues" evidence="1">
    <location>
        <begin position="544"/>
        <end position="565"/>
    </location>
</feature>
<dbReference type="OrthoDB" id="200726at2759"/>
<dbReference type="GeneID" id="109479990"/>
<evidence type="ECO:0000256" key="1">
    <source>
        <dbReference type="SAM" id="MobiDB-lite"/>
    </source>
</evidence>
<feature type="signal peptide" evidence="2">
    <location>
        <begin position="1"/>
        <end position="22"/>
    </location>
</feature>
<keyword evidence="4" id="KW-1185">Reference proteome</keyword>
<feature type="domain" description="Prolyl 4-hydroxylase alpha subunit Fe(2+) 2OG dioxygenase" evidence="3">
    <location>
        <begin position="167"/>
        <end position="223"/>
    </location>
</feature>
<feature type="region of interest" description="Disordered" evidence="1">
    <location>
        <begin position="538"/>
        <end position="568"/>
    </location>
</feature>
<evidence type="ECO:0000313" key="6">
    <source>
        <dbReference type="RefSeq" id="XP_019637643.1"/>
    </source>
</evidence>
<reference evidence="5 6" key="1">
    <citation type="submission" date="2025-04" db="UniProtKB">
        <authorList>
            <consortium name="RefSeq"/>
        </authorList>
    </citation>
    <scope>IDENTIFICATION</scope>
    <source>
        <tissue evidence="5 6">Gonad</tissue>
    </source>
</reference>
<dbReference type="Gene3D" id="2.60.120.620">
    <property type="entry name" value="q2cbj1_9rhob like domain"/>
    <property type="match status" value="2"/>
</dbReference>
<dbReference type="Proteomes" id="UP000515135">
    <property type="component" value="Unplaced"/>
</dbReference>
<dbReference type="RefSeq" id="XP_019637643.1">
    <property type="nucleotide sequence ID" value="XM_019782084.1"/>
</dbReference>
<dbReference type="KEGG" id="bbel:109479990"/>
<gene>
    <name evidence="5 6" type="primary">LOC109479990</name>
</gene>
<organism evidence="4 6">
    <name type="scientific">Branchiostoma belcheri</name>
    <name type="common">Amphioxus</name>
    <dbReference type="NCBI Taxonomy" id="7741"/>
    <lineage>
        <taxon>Eukaryota</taxon>
        <taxon>Metazoa</taxon>
        <taxon>Chordata</taxon>
        <taxon>Cephalochordata</taxon>
        <taxon>Leptocardii</taxon>
        <taxon>Amphioxiformes</taxon>
        <taxon>Branchiostomatidae</taxon>
        <taxon>Branchiostoma</taxon>
    </lineage>
</organism>
<dbReference type="PANTHER" id="PTHR35169:SF3">
    <property type="entry name" value="PROLYL 4-HYDROXYLASE ALPHA SUBUNIT FE(2+) 2OG DIOXYGENASE DOMAIN-CONTAINING PROTEIN"/>
    <property type="match status" value="1"/>
</dbReference>
<evidence type="ECO:0000259" key="3">
    <source>
        <dbReference type="Pfam" id="PF13640"/>
    </source>
</evidence>
<proteinExistence type="predicted"/>
<dbReference type="RefSeq" id="XP_019637642.1">
    <property type="nucleotide sequence ID" value="XM_019782083.1"/>
</dbReference>
<protein>
    <submittedName>
        <fullName evidence="5 6">Uncharacterized protein LOC109479990</fullName>
    </submittedName>
</protein>
<evidence type="ECO:0000256" key="2">
    <source>
        <dbReference type="SAM" id="SignalP"/>
    </source>
</evidence>
<dbReference type="Pfam" id="PF13640">
    <property type="entry name" value="2OG-FeII_Oxy_3"/>
    <property type="match status" value="2"/>
</dbReference>
<dbReference type="AlphaFoldDB" id="A0A6P4ZLH7"/>
<feature type="domain" description="Prolyl 4-hydroxylase alpha subunit Fe(2+) 2OG dioxygenase" evidence="3">
    <location>
        <begin position="388"/>
        <end position="469"/>
    </location>
</feature>
<sequence>MANFPKLLSLIFWVYAFNSAKSQTESQVDPAAWPFDNPNQFGMAQGSGEEAKEGLLQAAKWTYSTTRDRKVAVFDDILSFKTTVALSNYVHTVGAWRFQNFDPHEGNYTGKKGNNMQWEATFDPEVFSSSRTGQSLTQVVTEMSGGTQGYKLYSVTANVVRRLDLIKMYHNAEESEKEFSASIYLNEVWRKNDYGELYFYDDDEEIFAAVKPRFGRTVVWDSSIDYLSRPPSINFKQGQIILNMAFTTNSTKVENYKKQYDSMEAERQAALKAPFVTTEKPGIPNMDVQKHIIQEFYDSKDMKGVVLDNLFDEEDLSALRTFTIKYGHYFFDDSIDLDSDNVQWIAGFPVESYVKSKMWNITSQVVEHVSGKKGWYPYDISCNLIRNADHTRIHEDCGPHEEEWTFLLYLNPNWTHDYHGETAFFEGNDDDTEYIAEVLPKFGRAVIFRGIIPHSARPPSVFFTGARYTFAVKMSVDRATAIRKTFHEEGRHDLGMRQRTLGFLEKFKLDDFEEKYKNMIIMMYREQRMIENALEKKQLGSMSGEEEGHEEGEEDEEHGEEEEMMGGEMMGGEMIGEEMMGGEEMELETFEQEDMEELEQEQDRTFNKLFQEAGNDPQKLQARLNEFMKDFHKLKGQAKQELQKWF</sequence>
<accession>A0A6P4ZLH7</accession>
<dbReference type="InterPro" id="IPR044862">
    <property type="entry name" value="Pro_4_hyd_alph_FE2OG_OXY"/>
</dbReference>
<dbReference type="PANTHER" id="PTHR35169">
    <property type="entry name" value="FE2OG DIOXYGENASE DOMAIN-CONTAINING PROTEIN"/>
    <property type="match status" value="1"/>
</dbReference>
<name>A0A6P4ZLH7_BRABE</name>
<feature type="chain" id="PRO_5044647670" evidence="2">
    <location>
        <begin position="23"/>
        <end position="646"/>
    </location>
</feature>
<keyword evidence="2" id="KW-0732">Signal</keyword>
<evidence type="ECO:0000313" key="5">
    <source>
        <dbReference type="RefSeq" id="XP_019637642.1"/>
    </source>
</evidence>